<dbReference type="FunFam" id="1.10.12.10:FF:000001">
    <property type="entry name" value="Probable enoyl-CoA hydratase, mitochondrial"/>
    <property type="match status" value="1"/>
</dbReference>
<organism evidence="4 5">
    <name type="scientific">Sporosarcina psychrophila</name>
    <name type="common">Bacillus psychrophilus</name>
    <dbReference type="NCBI Taxonomy" id="1476"/>
    <lineage>
        <taxon>Bacteria</taxon>
        <taxon>Bacillati</taxon>
        <taxon>Bacillota</taxon>
        <taxon>Bacilli</taxon>
        <taxon>Bacillales</taxon>
        <taxon>Caryophanaceae</taxon>
        <taxon>Sporosarcina</taxon>
    </lineage>
</organism>
<evidence type="ECO:0000256" key="3">
    <source>
        <dbReference type="RuleBase" id="RU003707"/>
    </source>
</evidence>
<dbReference type="FunFam" id="3.90.226.10:FF:000009">
    <property type="entry name" value="Carnitinyl-CoA dehydratase"/>
    <property type="match status" value="1"/>
</dbReference>
<reference evidence="4" key="2">
    <citation type="submission" date="2021-09" db="EMBL/GenBank/DDBJ databases">
        <authorList>
            <person name="Gilroy R."/>
        </authorList>
    </citation>
    <scope>NUCLEOTIDE SEQUENCE</scope>
    <source>
        <strain evidence="4">CHK171-7178</strain>
    </source>
</reference>
<gene>
    <name evidence="4" type="ORF">K8V56_17045</name>
</gene>
<evidence type="ECO:0000256" key="2">
    <source>
        <dbReference type="ARBA" id="ARBA00023239"/>
    </source>
</evidence>
<evidence type="ECO:0000313" key="4">
    <source>
        <dbReference type="EMBL" id="HJF33471.1"/>
    </source>
</evidence>
<protein>
    <submittedName>
        <fullName evidence="4">Enoyl-CoA hydratase/isomerase family protein</fullName>
    </submittedName>
</protein>
<keyword evidence="2" id="KW-0456">Lyase</keyword>
<comment type="caution">
    <text evidence="4">The sequence shown here is derived from an EMBL/GenBank/DDBJ whole genome shotgun (WGS) entry which is preliminary data.</text>
</comment>
<dbReference type="SUPFAM" id="SSF52096">
    <property type="entry name" value="ClpP/crotonase"/>
    <property type="match status" value="1"/>
</dbReference>
<proteinExistence type="inferred from homology"/>
<dbReference type="InterPro" id="IPR001753">
    <property type="entry name" value="Enoyl-CoA_hydra/iso"/>
</dbReference>
<evidence type="ECO:0000313" key="5">
    <source>
        <dbReference type="Proteomes" id="UP000698173"/>
    </source>
</evidence>
<dbReference type="PANTHER" id="PTHR11941">
    <property type="entry name" value="ENOYL-COA HYDRATASE-RELATED"/>
    <property type="match status" value="1"/>
</dbReference>
<dbReference type="GO" id="GO:0016836">
    <property type="term" value="F:hydro-lyase activity"/>
    <property type="evidence" value="ECO:0007669"/>
    <property type="project" value="UniProtKB-ARBA"/>
</dbReference>
<dbReference type="AlphaFoldDB" id="A0A921G251"/>
<dbReference type="Gene3D" id="3.90.226.10">
    <property type="entry name" value="2-enoyl-CoA Hydratase, Chain A, domain 1"/>
    <property type="match status" value="1"/>
</dbReference>
<name>A0A921G251_SPOPS</name>
<reference evidence="4" key="1">
    <citation type="journal article" date="2021" name="PeerJ">
        <title>Extensive microbial diversity within the chicken gut microbiome revealed by metagenomics and culture.</title>
        <authorList>
            <person name="Gilroy R."/>
            <person name="Ravi A."/>
            <person name="Getino M."/>
            <person name="Pursley I."/>
            <person name="Horton D.L."/>
            <person name="Alikhan N.F."/>
            <person name="Baker D."/>
            <person name="Gharbi K."/>
            <person name="Hall N."/>
            <person name="Watson M."/>
            <person name="Adriaenssens E.M."/>
            <person name="Foster-Nyarko E."/>
            <person name="Jarju S."/>
            <person name="Secka A."/>
            <person name="Antonio M."/>
            <person name="Oren A."/>
            <person name="Chaudhuri R.R."/>
            <person name="La Ragione R."/>
            <person name="Hildebrand F."/>
            <person name="Pallen M.J."/>
        </authorList>
    </citation>
    <scope>NUCLEOTIDE SEQUENCE</scope>
    <source>
        <strain evidence="4">CHK171-7178</strain>
    </source>
</reference>
<dbReference type="PANTHER" id="PTHR11941:SF175">
    <property type="entry name" value="ENOYL-COA HYDRATASE-RELATED"/>
    <property type="match status" value="1"/>
</dbReference>
<dbReference type="Pfam" id="PF00378">
    <property type="entry name" value="ECH_1"/>
    <property type="match status" value="1"/>
</dbReference>
<accession>A0A921G251</accession>
<dbReference type="InterPro" id="IPR018376">
    <property type="entry name" value="Enoyl-CoA_hyd/isom_CS"/>
</dbReference>
<dbReference type="Gene3D" id="1.10.12.10">
    <property type="entry name" value="Lyase 2-enoyl-coa Hydratase, Chain A, domain 2"/>
    <property type="match status" value="1"/>
</dbReference>
<comment type="similarity">
    <text evidence="1 3">Belongs to the enoyl-CoA hydratase/isomerase family.</text>
</comment>
<dbReference type="PROSITE" id="PS00166">
    <property type="entry name" value="ENOYL_COA_HYDRATASE"/>
    <property type="match status" value="1"/>
</dbReference>
<evidence type="ECO:0000256" key="1">
    <source>
        <dbReference type="ARBA" id="ARBA00005254"/>
    </source>
</evidence>
<dbReference type="CDD" id="cd06558">
    <property type="entry name" value="crotonase-like"/>
    <property type="match status" value="1"/>
</dbReference>
<sequence length="261" mass="27735">MSRNFTNLLIEDDIAIVEIDHAPANTLSTACIAELREVFKSLAKDDKLKAIILTGAGRFFVAGADIKEFVGALGDDQKGLAMATAGQAICNEIESMKKPVIAAINGACLGGGLELAMSCHYRIAVSAAKLGLPELQLGLIPTFGGTQRLSRITSTATALELILTSKQLNGDEAKLAGLIQLVVSPADLLPTAKTIAKAFIDGKSMTSVTRAVECIIQGANESLVNGLELERNKFAELFLTDDAKEGIHAFVEKRKPLFKHT</sequence>
<dbReference type="GO" id="GO:0006635">
    <property type="term" value="P:fatty acid beta-oxidation"/>
    <property type="evidence" value="ECO:0007669"/>
    <property type="project" value="TreeGrafter"/>
</dbReference>
<dbReference type="Proteomes" id="UP000698173">
    <property type="component" value="Unassembled WGS sequence"/>
</dbReference>
<dbReference type="EMBL" id="DYWT01000260">
    <property type="protein sequence ID" value="HJF33471.1"/>
    <property type="molecule type" value="Genomic_DNA"/>
</dbReference>
<dbReference type="InterPro" id="IPR029045">
    <property type="entry name" value="ClpP/crotonase-like_dom_sf"/>
</dbReference>
<dbReference type="PROSITE" id="PS51257">
    <property type="entry name" value="PROKAR_LIPOPROTEIN"/>
    <property type="match status" value="1"/>
</dbReference>
<dbReference type="InterPro" id="IPR014748">
    <property type="entry name" value="Enoyl-CoA_hydra_C"/>
</dbReference>